<comment type="subcellular location">
    <subcellularLocation>
        <location evidence="1">Membrane</location>
        <topology evidence="1">Single-pass membrane protein</topology>
    </subcellularLocation>
</comment>
<evidence type="ECO:0000256" key="14">
    <source>
        <dbReference type="ARBA" id="ARBA00023180"/>
    </source>
</evidence>
<keyword evidence="5 19" id="KW-0812">Transmembrane</keyword>
<dbReference type="PROSITE" id="PS51473">
    <property type="entry name" value="GNK2"/>
    <property type="match status" value="2"/>
</dbReference>
<dbReference type="PANTHER" id="PTHR27002:SF980">
    <property type="entry name" value="CYSTEINE-RICH RECEPTOR-LIKE PROTEIN KINASE 10 ISOFORM X1"/>
    <property type="match status" value="1"/>
</dbReference>
<proteinExistence type="predicted"/>
<evidence type="ECO:0000256" key="2">
    <source>
        <dbReference type="ARBA" id="ARBA00022527"/>
    </source>
</evidence>
<evidence type="ECO:0000256" key="16">
    <source>
        <dbReference type="ARBA" id="ARBA00047951"/>
    </source>
</evidence>
<dbReference type="FunFam" id="3.30.430.20:FF:000002">
    <property type="entry name" value="Cysteine-rich receptor-like protein kinase 10"/>
    <property type="match status" value="1"/>
</dbReference>
<dbReference type="CDD" id="cd23509">
    <property type="entry name" value="Gnk2-like"/>
    <property type="match status" value="2"/>
</dbReference>
<dbReference type="OrthoDB" id="4062651at2759"/>
<evidence type="ECO:0000313" key="23">
    <source>
        <dbReference type="Proteomes" id="UP000250235"/>
    </source>
</evidence>
<dbReference type="GO" id="GO:0006979">
    <property type="term" value="P:response to oxidative stress"/>
    <property type="evidence" value="ECO:0007669"/>
    <property type="project" value="UniProtKB-ARBA"/>
</dbReference>
<keyword evidence="8 17" id="KW-0547">Nucleotide-binding</keyword>
<organism evidence="22 23">
    <name type="scientific">Dorcoceras hygrometricum</name>
    <dbReference type="NCBI Taxonomy" id="472368"/>
    <lineage>
        <taxon>Eukaryota</taxon>
        <taxon>Viridiplantae</taxon>
        <taxon>Streptophyta</taxon>
        <taxon>Embryophyta</taxon>
        <taxon>Tracheophyta</taxon>
        <taxon>Spermatophyta</taxon>
        <taxon>Magnoliopsida</taxon>
        <taxon>eudicotyledons</taxon>
        <taxon>Gunneridae</taxon>
        <taxon>Pentapetalae</taxon>
        <taxon>asterids</taxon>
        <taxon>lamiids</taxon>
        <taxon>Lamiales</taxon>
        <taxon>Gesneriaceae</taxon>
        <taxon>Didymocarpoideae</taxon>
        <taxon>Trichosporeae</taxon>
        <taxon>Loxocarpinae</taxon>
        <taxon>Dorcoceras</taxon>
    </lineage>
</organism>
<feature type="compositionally biased region" description="Pro residues" evidence="18">
    <location>
        <begin position="247"/>
        <end position="272"/>
    </location>
</feature>
<comment type="catalytic activity">
    <reaction evidence="16">
        <text>L-threonyl-[protein] + ATP = O-phospho-L-threonyl-[protein] + ADP + H(+)</text>
        <dbReference type="Rhea" id="RHEA:46608"/>
        <dbReference type="Rhea" id="RHEA-COMP:11060"/>
        <dbReference type="Rhea" id="RHEA-COMP:11605"/>
        <dbReference type="ChEBI" id="CHEBI:15378"/>
        <dbReference type="ChEBI" id="CHEBI:30013"/>
        <dbReference type="ChEBI" id="CHEBI:30616"/>
        <dbReference type="ChEBI" id="CHEBI:61977"/>
        <dbReference type="ChEBI" id="CHEBI:456216"/>
    </reaction>
</comment>
<keyword evidence="7" id="KW-0677">Repeat</keyword>
<evidence type="ECO:0000256" key="10">
    <source>
        <dbReference type="ARBA" id="ARBA00022840"/>
    </source>
</evidence>
<evidence type="ECO:0000256" key="6">
    <source>
        <dbReference type="ARBA" id="ARBA00022729"/>
    </source>
</evidence>
<evidence type="ECO:0000256" key="4">
    <source>
        <dbReference type="ARBA" id="ARBA00022679"/>
    </source>
</evidence>
<keyword evidence="11 19" id="KW-1133">Transmembrane helix</keyword>
<keyword evidence="13 22" id="KW-0675">Receptor</keyword>
<evidence type="ECO:0000256" key="5">
    <source>
        <dbReference type="ARBA" id="ARBA00022692"/>
    </source>
</evidence>
<feature type="domain" description="Protein kinase" evidence="20">
    <location>
        <begin position="370"/>
        <end position="622"/>
    </location>
</feature>
<keyword evidence="14" id="KW-0325">Glycoprotein</keyword>
<dbReference type="InterPro" id="IPR017441">
    <property type="entry name" value="Protein_kinase_ATP_BS"/>
</dbReference>
<keyword evidence="6" id="KW-0732">Signal</keyword>
<evidence type="ECO:0000256" key="15">
    <source>
        <dbReference type="ARBA" id="ARBA00047558"/>
    </source>
</evidence>
<evidence type="ECO:0000256" key="1">
    <source>
        <dbReference type="ARBA" id="ARBA00004167"/>
    </source>
</evidence>
<gene>
    <name evidence="22" type="ORF">F511_10932</name>
</gene>
<evidence type="ECO:0000256" key="9">
    <source>
        <dbReference type="ARBA" id="ARBA00022777"/>
    </source>
</evidence>
<dbReference type="PANTHER" id="PTHR27002">
    <property type="entry name" value="RECEPTOR-LIKE SERINE/THREONINE-PROTEIN KINASE SD1-8"/>
    <property type="match status" value="1"/>
</dbReference>
<keyword evidence="2" id="KW-0723">Serine/threonine-protein kinase</keyword>
<keyword evidence="12 19" id="KW-0472">Membrane</keyword>
<dbReference type="PROSITE" id="PS50011">
    <property type="entry name" value="PROTEIN_KINASE_DOM"/>
    <property type="match status" value="1"/>
</dbReference>
<evidence type="ECO:0000256" key="7">
    <source>
        <dbReference type="ARBA" id="ARBA00022737"/>
    </source>
</evidence>
<keyword evidence="4" id="KW-0808">Transferase</keyword>
<dbReference type="Gene3D" id="1.10.510.10">
    <property type="entry name" value="Transferase(Phosphotransferase) domain 1"/>
    <property type="match status" value="1"/>
</dbReference>
<dbReference type="CDD" id="cd14066">
    <property type="entry name" value="STKc_IRAK"/>
    <property type="match status" value="1"/>
</dbReference>
<feature type="transmembrane region" description="Helical" evidence="19">
    <location>
        <begin position="311"/>
        <end position="332"/>
    </location>
</feature>
<reference evidence="22 23" key="1">
    <citation type="journal article" date="2015" name="Proc. Natl. Acad. Sci. U.S.A.">
        <title>The resurrection genome of Boea hygrometrica: A blueprint for survival of dehydration.</title>
        <authorList>
            <person name="Xiao L."/>
            <person name="Yang G."/>
            <person name="Zhang L."/>
            <person name="Yang X."/>
            <person name="Zhao S."/>
            <person name="Ji Z."/>
            <person name="Zhou Q."/>
            <person name="Hu M."/>
            <person name="Wang Y."/>
            <person name="Chen M."/>
            <person name="Xu Y."/>
            <person name="Jin H."/>
            <person name="Xiao X."/>
            <person name="Hu G."/>
            <person name="Bao F."/>
            <person name="Hu Y."/>
            <person name="Wan P."/>
            <person name="Li L."/>
            <person name="Deng X."/>
            <person name="Kuang T."/>
            <person name="Xiang C."/>
            <person name="Zhu J.K."/>
            <person name="Oliver M.J."/>
            <person name="He Y."/>
        </authorList>
    </citation>
    <scope>NUCLEOTIDE SEQUENCE [LARGE SCALE GENOMIC DNA]</scope>
    <source>
        <strain evidence="23">cv. XS01</strain>
    </source>
</reference>
<dbReference type="Proteomes" id="UP000250235">
    <property type="component" value="Unassembled WGS sequence"/>
</dbReference>
<dbReference type="PROSITE" id="PS00107">
    <property type="entry name" value="PROTEIN_KINASE_ATP"/>
    <property type="match status" value="1"/>
</dbReference>
<evidence type="ECO:0000256" key="17">
    <source>
        <dbReference type="PROSITE-ProRule" id="PRU10141"/>
    </source>
</evidence>
<evidence type="ECO:0000256" key="8">
    <source>
        <dbReference type="ARBA" id="ARBA00022741"/>
    </source>
</evidence>
<feature type="region of interest" description="Disordered" evidence="18">
    <location>
        <begin position="244"/>
        <end position="273"/>
    </location>
</feature>
<dbReference type="GO" id="GO:0005886">
    <property type="term" value="C:plasma membrane"/>
    <property type="evidence" value="ECO:0007669"/>
    <property type="project" value="TreeGrafter"/>
</dbReference>
<dbReference type="GO" id="GO:0004674">
    <property type="term" value="F:protein serine/threonine kinase activity"/>
    <property type="evidence" value="ECO:0007669"/>
    <property type="project" value="UniProtKB-KW"/>
</dbReference>
<dbReference type="EMBL" id="KV014898">
    <property type="protein sequence ID" value="KZV21364.1"/>
    <property type="molecule type" value="Genomic_DNA"/>
</dbReference>
<sequence>MASRFHFDNSHQTLAFATAQPSCINNGNFTSASTYKANLDTLISSLPRNVNENGFYNASAGQAPDTAYASVLCRGDVQLETCRGCIRDAAASITSSCPNYKQAAMFNELCTLRYSDESMFGVMATLPGWFLWNQQNASSPEQFMADTRRLLDDLRGEAANGGSLRKVAAGNRSTADFQIVFAFVQCTPDLTPENCFSCLIGAASDIPKYCNSKIGCRVLRPSCNNRFEILPFYNETRLHELQTLIKSPPPPGLRQPPPSSPPPPGSTQPPAPVQQGKQIIVYPARALVSDSFVLYLLRNTGKQHDNKTRTMIIVVVSVVLGITLALCIGILLMKRAKRKKPKGIDPAHGIDIAEALQYDFRVIKAATSDFSVASKLGQGGFGAVYKGKLAHGQDVAVKRLSLDSSQGDVEFKNEVSLVAKLQHRNLVKLLGFSIEGKERLLVYEFVDNASLDRFIFDPTKRNDLDWERRCKIIVGISRGLLYLHEESRLKIIHRDLKASNILLDADMNPKIADFGMARLFAIDETQANTNRIVGTYGYMSPEYALYGKFSIKSDVFSFGVLILEIVSGKQNRAFQDGENVEDLLSLAWKHWRQGTVEDLIDPFLRSDQSTRDDILRYIHVGLLCVQDNPNDRPTMASVVLMISSITISMPVPLEPTYSMTHGYNSKLSTSQQYFREEQESSGSSSLIKSIQSNDSLKTDMSKTGVYPR</sequence>
<evidence type="ECO:0000259" key="21">
    <source>
        <dbReference type="PROSITE" id="PS51473"/>
    </source>
</evidence>
<feature type="domain" description="Gnk2-homologous" evidence="21">
    <location>
        <begin position="17"/>
        <end position="119"/>
    </location>
</feature>
<feature type="domain" description="Gnk2-homologous" evidence="21">
    <location>
        <begin position="125"/>
        <end position="232"/>
    </location>
</feature>
<dbReference type="AlphaFoldDB" id="A0A2Z7AI21"/>
<dbReference type="Pfam" id="PF07714">
    <property type="entry name" value="PK_Tyr_Ser-Thr"/>
    <property type="match status" value="1"/>
</dbReference>
<dbReference type="InterPro" id="IPR001245">
    <property type="entry name" value="Ser-Thr/Tyr_kinase_cat_dom"/>
</dbReference>
<dbReference type="FunFam" id="3.30.430.20:FF:000003">
    <property type="entry name" value="Cysteine-rich RLK (RECEPTOR-like protein kinase) 10"/>
    <property type="match status" value="1"/>
</dbReference>
<dbReference type="InterPro" id="IPR000719">
    <property type="entry name" value="Prot_kinase_dom"/>
</dbReference>
<dbReference type="FunFam" id="3.30.200.20:FF:000142">
    <property type="entry name" value="Cysteine-rich receptor-like protein kinase 10"/>
    <property type="match status" value="1"/>
</dbReference>
<feature type="compositionally biased region" description="Low complexity" evidence="18">
    <location>
        <begin position="680"/>
        <end position="695"/>
    </location>
</feature>
<evidence type="ECO:0000256" key="18">
    <source>
        <dbReference type="SAM" id="MobiDB-lite"/>
    </source>
</evidence>
<name>A0A2Z7AI21_9LAMI</name>
<evidence type="ECO:0000256" key="11">
    <source>
        <dbReference type="ARBA" id="ARBA00022989"/>
    </source>
</evidence>
<dbReference type="InterPro" id="IPR011009">
    <property type="entry name" value="Kinase-like_dom_sf"/>
</dbReference>
<keyword evidence="9 22" id="KW-0418">Kinase</keyword>
<feature type="region of interest" description="Disordered" evidence="18">
    <location>
        <begin position="670"/>
        <end position="708"/>
    </location>
</feature>
<dbReference type="InterPro" id="IPR008271">
    <property type="entry name" value="Ser/Thr_kinase_AS"/>
</dbReference>
<keyword evidence="10 17" id="KW-0067">ATP-binding</keyword>
<evidence type="ECO:0000256" key="19">
    <source>
        <dbReference type="SAM" id="Phobius"/>
    </source>
</evidence>
<dbReference type="GO" id="GO:0005524">
    <property type="term" value="F:ATP binding"/>
    <property type="evidence" value="ECO:0007669"/>
    <property type="project" value="UniProtKB-UniRule"/>
</dbReference>
<feature type="binding site" evidence="17">
    <location>
        <position position="398"/>
    </location>
    <ligand>
        <name>ATP</name>
        <dbReference type="ChEBI" id="CHEBI:30616"/>
    </ligand>
</feature>
<dbReference type="Gene3D" id="3.30.430.20">
    <property type="entry name" value="Gnk2 domain, C-X8-C-X2-C motif"/>
    <property type="match status" value="2"/>
</dbReference>
<comment type="catalytic activity">
    <reaction evidence="15">
        <text>L-seryl-[protein] + ATP = O-phospho-L-seryl-[protein] + ADP + H(+)</text>
        <dbReference type="Rhea" id="RHEA:17989"/>
        <dbReference type="Rhea" id="RHEA-COMP:9863"/>
        <dbReference type="Rhea" id="RHEA-COMP:11604"/>
        <dbReference type="ChEBI" id="CHEBI:15378"/>
        <dbReference type="ChEBI" id="CHEBI:29999"/>
        <dbReference type="ChEBI" id="CHEBI:30616"/>
        <dbReference type="ChEBI" id="CHEBI:83421"/>
        <dbReference type="ChEBI" id="CHEBI:456216"/>
    </reaction>
</comment>
<evidence type="ECO:0000313" key="22">
    <source>
        <dbReference type="EMBL" id="KZV21364.1"/>
    </source>
</evidence>
<keyword evidence="3" id="KW-0597">Phosphoprotein</keyword>
<evidence type="ECO:0000256" key="13">
    <source>
        <dbReference type="ARBA" id="ARBA00023170"/>
    </source>
</evidence>
<dbReference type="SMART" id="SM00220">
    <property type="entry name" value="S_TKc"/>
    <property type="match status" value="1"/>
</dbReference>
<dbReference type="PROSITE" id="PS00108">
    <property type="entry name" value="PROTEIN_KINASE_ST"/>
    <property type="match status" value="1"/>
</dbReference>
<dbReference type="Gene3D" id="3.30.200.20">
    <property type="entry name" value="Phosphorylase Kinase, domain 1"/>
    <property type="match status" value="1"/>
</dbReference>
<accession>A0A2Z7AI21</accession>
<evidence type="ECO:0000256" key="3">
    <source>
        <dbReference type="ARBA" id="ARBA00022553"/>
    </source>
</evidence>
<dbReference type="SUPFAM" id="SSF56112">
    <property type="entry name" value="Protein kinase-like (PK-like)"/>
    <property type="match status" value="1"/>
</dbReference>
<evidence type="ECO:0000256" key="12">
    <source>
        <dbReference type="ARBA" id="ARBA00023136"/>
    </source>
</evidence>
<dbReference type="FunFam" id="1.10.510.10:FF:000129">
    <property type="entry name" value="cysteine-rich receptor-like protein kinase 10"/>
    <property type="match status" value="1"/>
</dbReference>
<keyword evidence="23" id="KW-1185">Reference proteome</keyword>
<dbReference type="Pfam" id="PF01657">
    <property type="entry name" value="Stress-antifung"/>
    <property type="match status" value="2"/>
</dbReference>
<protein>
    <submittedName>
        <fullName evidence="22">Receptor-like protein kinase</fullName>
    </submittedName>
</protein>
<evidence type="ECO:0000259" key="20">
    <source>
        <dbReference type="PROSITE" id="PS50011"/>
    </source>
</evidence>
<dbReference type="InterPro" id="IPR002902">
    <property type="entry name" value="GNK2"/>
</dbReference>
<dbReference type="InterPro" id="IPR038408">
    <property type="entry name" value="GNK2_sf"/>
</dbReference>